<sequence length="210" mass="23149">MNSLDSPLEALAFNYLSYGLLTAVNSIWPWIAVLTAAVSFWRIRASSSSNLAPRARSPDSASTSSSSPLKMDEGVAAAVETEAAEGRGDGEVATVSSTQFDTEYLSGSNKKCRVLEREGSTKGKFTLYYSEKDECKTGEGDDNGGGNGAREVTYEKMGRWCDDWERMMMVKMADMEWYQYQDLTVLDGSVVRLWDSQRRINAAAVGGVRW</sequence>
<gene>
    <name evidence="3" type="ORF">OLEA9_A056360</name>
</gene>
<comment type="caution">
    <text evidence="3">The sequence shown here is derived from an EMBL/GenBank/DDBJ whole genome shotgun (WGS) entry which is preliminary data.</text>
</comment>
<evidence type="ECO:0000256" key="2">
    <source>
        <dbReference type="SAM" id="Phobius"/>
    </source>
</evidence>
<feature type="region of interest" description="Disordered" evidence="1">
    <location>
        <begin position="50"/>
        <end position="74"/>
    </location>
</feature>
<dbReference type="EMBL" id="CACTIH010001847">
    <property type="protein sequence ID" value="CAA2965611.1"/>
    <property type="molecule type" value="Genomic_DNA"/>
</dbReference>
<protein>
    <submittedName>
        <fullName evidence="3">Uncharacterized protein</fullName>
    </submittedName>
</protein>
<evidence type="ECO:0000256" key="1">
    <source>
        <dbReference type="SAM" id="MobiDB-lite"/>
    </source>
</evidence>
<keyword evidence="2" id="KW-1133">Transmembrane helix</keyword>
<dbReference type="PANTHER" id="PTHR36369:SF1">
    <property type="entry name" value="TRANSMEMBRANE PROTEIN"/>
    <property type="match status" value="1"/>
</dbReference>
<name>A0A8S0QJI4_OLEEU</name>
<feature type="compositionally biased region" description="Low complexity" evidence="1">
    <location>
        <begin position="52"/>
        <end position="74"/>
    </location>
</feature>
<feature type="transmembrane region" description="Helical" evidence="2">
    <location>
        <begin position="20"/>
        <end position="41"/>
    </location>
</feature>
<organism evidence="3 4">
    <name type="scientific">Olea europaea subsp. europaea</name>
    <dbReference type="NCBI Taxonomy" id="158383"/>
    <lineage>
        <taxon>Eukaryota</taxon>
        <taxon>Viridiplantae</taxon>
        <taxon>Streptophyta</taxon>
        <taxon>Embryophyta</taxon>
        <taxon>Tracheophyta</taxon>
        <taxon>Spermatophyta</taxon>
        <taxon>Magnoliopsida</taxon>
        <taxon>eudicotyledons</taxon>
        <taxon>Gunneridae</taxon>
        <taxon>Pentapetalae</taxon>
        <taxon>asterids</taxon>
        <taxon>lamiids</taxon>
        <taxon>Lamiales</taxon>
        <taxon>Oleaceae</taxon>
        <taxon>Oleeae</taxon>
        <taxon>Olea</taxon>
    </lineage>
</organism>
<keyword evidence="4" id="KW-1185">Reference proteome</keyword>
<dbReference type="Proteomes" id="UP000594638">
    <property type="component" value="Unassembled WGS sequence"/>
</dbReference>
<evidence type="ECO:0000313" key="4">
    <source>
        <dbReference type="Proteomes" id="UP000594638"/>
    </source>
</evidence>
<dbReference type="AlphaFoldDB" id="A0A8S0QJI4"/>
<dbReference type="OrthoDB" id="913629at2759"/>
<reference evidence="3 4" key="1">
    <citation type="submission" date="2019-12" db="EMBL/GenBank/DDBJ databases">
        <authorList>
            <person name="Alioto T."/>
            <person name="Alioto T."/>
            <person name="Gomez Garrido J."/>
        </authorList>
    </citation>
    <scope>NUCLEOTIDE SEQUENCE [LARGE SCALE GENOMIC DNA]</scope>
</reference>
<proteinExistence type="predicted"/>
<keyword evidence="2" id="KW-0472">Membrane</keyword>
<evidence type="ECO:0000313" key="3">
    <source>
        <dbReference type="EMBL" id="CAA2965611.1"/>
    </source>
</evidence>
<keyword evidence="2" id="KW-0812">Transmembrane</keyword>
<dbReference type="Gramene" id="OE9A056360T1">
    <property type="protein sequence ID" value="OE9A056360C1"/>
    <property type="gene ID" value="OE9A056360"/>
</dbReference>
<dbReference type="PANTHER" id="PTHR36369">
    <property type="entry name" value="TRANSMEMBRANE PROTEIN"/>
    <property type="match status" value="1"/>
</dbReference>
<accession>A0A8S0QJI4</accession>